<evidence type="ECO:0000313" key="2">
    <source>
        <dbReference type="EMBL" id="EYU28091.1"/>
    </source>
</evidence>
<sequence>MERRQQQLDLNAPLLSARRYSSPSCSAELVKWKVLEKPPPPARQQSLPSKTSDWEYEDVCKPAAVPFHWEQIPGRPKNEAESQPQTPQEPSITPRLPPRLSGPTRFASGERSNDQGNIYRAQVEAFSFADHATLIEKLNDSLKCKDESESESQEEQDEDAAYSDALDTLSVTGSWSWNYSVSGISGCNSISGPKPSGNFCIDTNTRDFMMNRFLPAAKAAVLETPKKQQKVLVEQPKKPLFRKAVSGEIKPSPKQYYNEYVDYVESDDEIPNFKSNTPVKKTGKAWGIIPRFCVKNSMCLLNPLPGTIF</sequence>
<evidence type="ECO:0000256" key="1">
    <source>
        <dbReference type="SAM" id="MobiDB-lite"/>
    </source>
</evidence>
<dbReference type="Proteomes" id="UP000030748">
    <property type="component" value="Unassembled WGS sequence"/>
</dbReference>
<proteinExistence type="predicted"/>
<accession>A0A022QJH1</accession>
<feature type="compositionally biased region" description="Polar residues" evidence="1">
    <location>
        <begin position="81"/>
        <end position="91"/>
    </location>
</feature>
<reference evidence="2 3" key="1">
    <citation type="journal article" date="2013" name="Proc. Natl. Acad. Sci. U.S.A.">
        <title>Fine-scale variation in meiotic recombination in Mimulus inferred from population shotgun sequencing.</title>
        <authorList>
            <person name="Hellsten U."/>
            <person name="Wright K.M."/>
            <person name="Jenkins J."/>
            <person name="Shu S."/>
            <person name="Yuan Y."/>
            <person name="Wessler S.R."/>
            <person name="Schmutz J."/>
            <person name="Willis J.H."/>
            <person name="Rokhsar D.S."/>
        </authorList>
    </citation>
    <scope>NUCLEOTIDE SEQUENCE [LARGE SCALE GENOMIC DNA]</scope>
    <source>
        <strain evidence="3">cv. DUN x IM62</strain>
    </source>
</reference>
<dbReference type="Pfam" id="PF05097">
    <property type="entry name" value="DUF688"/>
    <property type="match status" value="1"/>
</dbReference>
<protein>
    <submittedName>
        <fullName evidence="2">Uncharacterized protein</fullName>
    </submittedName>
</protein>
<dbReference type="STRING" id="4155.A0A022QJH1"/>
<evidence type="ECO:0000313" key="3">
    <source>
        <dbReference type="Proteomes" id="UP000030748"/>
    </source>
</evidence>
<feature type="region of interest" description="Disordered" evidence="1">
    <location>
        <begin position="35"/>
        <end position="54"/>
    </location>
</feature>
<dbReference type="InterPro" id="IPR007789">
    <property type="entry name" value="DUF688"/>
</dbReference>
<dbReference type="eggNOG" id="ENOG502QS9P">
    <property type="taxonomic scope" value="Eukaryota"/>
</dbReference>
<gene>
    <name evidence="2" type="ORF">MIMGU_mgv1a010560mg</name>
</gene>
<name>A0A022QJH1_ERYGU</name>
<dbReference type="PANTHER" id="PTHR33671:SF3">
    <property type="entry name" value="F28N24.8 PROTEIN"/>
    <property type="match status" value="1"/>
</dbReference>
<feature type="region of interest" description="Disordered" evidence="1">
    <location>
        <begin position="1"/>
        <end position="24"/>
    </location>
</feature>
<organism evidence="2 3">
    <name type="scientific">Erythranthe guttata</name>
    <name type="common">Yellow monkey flower</name>
    <name type="synonym">Mimulus guttatus</name>
    <dbReference type="NCBI Taxonomy" id="4155"/>
    <lineage>
        <taxon>Eukaryota</taxon>
        <taxon>Viridiplantae</taxon>
        <taxon>Streptophyta</taxon>
        <taxon>Embryophyta</taxon>
        <taxon>Tracheophyta</taxon>
        <taxon>Spermatophyta</taxon>
        <taxon>Magnoliopsida</taxon>
        <taxon>eudicotyledons</taxon>
        <taxon>Gunneridae</taxon>
        <taxon>Pentapetalae</taxon>
        <taxon>asterids</taxon>
        <taxon>lamiids</taxon>
        <taxon>Lamiales</taxon>
        <taxon>Phrymaceae</taxon>
        <taxon>Erythranthe</taxon>
    </lineage>
</organism>
<dbReference type="EMBL" id="KI631456">
    <property type="protein sequence ID" value="EYU28092.1"/>
    <property type="molecule type" value="Genomic_DNA"/>
</dbReference>
<keyword evidence="3" id="KW-1185">Reference proteome</keyword>
<feature type="region of interest" description="Disordered" evidence="1">
    <location>
        <begin position="71"/>
        <end position="114"/>
    </location>
</feature>
<dbReference type="EMBL" id="KI631456">
    <property type="protein sequence ID" value="EYU28091.1"/>
    <property type="molecule type" value="Genomic_DNA"/>
</dbReference>
<dbReference type="PANTHER" id="PTHR33671">
    <property type="entry name" value="N-METHYLTRANSFERASE, PUTATIVE (DUF688)-RELATED"/>
    <property type="match status" value="1"/>
</dbReference>
<dbReference type="AlphaFoldDB" id="A0A022QJH1"/>